<evidence type="ECO:0000313" key="2">
    <source>
        <dbReference type="Proteomes" id="UP000054279"/>
    </source>
</evidence>
<protein>
    <submittedName>
        <fullName evidence="1">Uncharacterized protein</fullName>
    </submittedName>
</protein>
<accession>A0A0C9TG17</accession>
<dbReference type="EMBL" id="KN837308">
    <property type="protein sequence ID" value="KIJ28348.1"/>
    <property type="molecule type" value="Genomic_DNA"/>
</dbReference>
<dbReference type="HOGENOM" id="CLU_1050401_0_0_1"/>
<name>A0A0C9TG17_SPHS4</name>
<proteinExistence type="predicted"/>
<gene>
    <name evidence="1" type="ORF">M422DRAFT_71423</name>
</gene>
<sequence>MSVLHICPWVPLYRQRVFNKQMVWSRDDLSLFVGKLDSALVSSQHTKLYYADYLLSDFTEHTNKISAISKSDVLSLLYSLSPRAELYCRSQNLDVYKSTICYFQETYSVDLLLSLAGHGDWSIPVYISHPVVPLGMPWVGIPRLTQISNLVKLSCPSLYRKCIQLSIHVPRKTTTRLELARLLCDDVDEYSYSLEGKSTDSISEEMAMIDPANSITLDVSRKALLGICMAFRYGADQKCLSDIIGDSHRTQKLFQILQAQAYNVN</sequence>
<evidence type="ECO:0000313" key="1">
    <source>
        <dbReference type="EMBL" id="KIJ28348.1"/>
    </source>
</evidence>
<dbReference type="AlphaFoldDB" id="A0A0C9TG17"/>
<organism evidence="1 2">
    <name type="scientific">Sphaerobolus stellatus (strain SS14)</name>
    <dbReference type="NCBI Taxonomy" id="990650"/>
    <lineage>
        <taxon>Eukaryota</taxon>
        <taxon>Fungi</taxon>
        <taxon>Dikarya</taxon>
        <taxon>Basidiomycota</taxon>
        <taxon>Agaricomycotina</taxon>
        <taxon>Agaricomycetes</taxon>
        <taxon>Phallomycetidae</taxon>
        <taxon>Geastrales</taxon>
        <taxon>Sphaerobolaceae</taxon>
        <taxon>Sphaerobolus</taxon>
    </lineage>
</organism>
<reference evidence="1 2" key="1">
    <citation type="submission" date="2014-06" db="EMBL/GenBank/DDBJ databases">
        <title>Evolutionary Origins and Diversification of the Mycorrhizal Mutualists.</title>
        <authorList>
            <consortium name="DOE Joint Genome Institute"/>
            <consortium name="Mycorrhizal Genomics Consortium"/>
            <person name="Kohler A."/>
            <person name="Kuo A."/>
            <person name="Nagy L.G."/>
            <person name="Floudas D."/>
            <person name="Copeland A."/>
            <person name="Barry K.W."/>
            <person name="Cichocki N."/>
            <person name="Veneault-Fourrey C."/>
            <person name="LaButti K."/>
            <person name="Lindquist E.A."/>
            <person name="Lipzen A."/>
            <person name="Lundell T."/>
            <person name="Morin E."/>
            <person name="Murat C."/>
            <person name="Riley R."/>
            <person name="Ohm R."/>
            <person name="Sun H."/>
            <person name="Tunlid A."/>
            <person name="Henrissat B."/>
            <person name="Grigoriev I.V."/>
            <person name="Hibbett D.S."/>
            <person name="Martin F."/>
        </authorList>
    </citation>
    <scope>NUCLEOTIDE SEQUENCE [LARGE SCALE GENOMIC DNA]</scope>
    <source>
        <strain evidence="1 2">SS14</strain>
    </source>
</reference>
<keyword evidence="2" id="KW-1185">Reference proteome</keyword>
<dbReference type="Proteomes" id="UP000054279">
    <property type="component" value="Unassembled WGS sequence"/>
</dbReference>